<dbReference type="InterPro" id="IPR012337">
    <property type="entry name" value="RNaseH-like_sf"/>
</dbReference>
<dbReference type="EC" id="2.7.7.49" evidence="1"/>
<feature type="region of interest" description="Disordered" evidence="8">
    <location>
        <begin position="429"/>
        <end position="448"/>
    </location>
</feature>
<dbReference type="InterPro" id="IPR041588">
    <property type="entry name" value="Integrase_H2C2"/>
</dbReference>
<evidence type="ECO:0000256" key="6">
    <source>
        <dbReference type="ARBA" id="ARBA00022801"/>
    </source>
</evidence>
<protein>
    <recommendedName>
        <fullName evidence="1">RNA-directed DNA polymerase</fullName>
        <ecNumber evidence="1">2.7.7.49</ecNumber>
    </recommendedName>
</protein>
<evidence type="ECO:0000313" key="10">
    <source>
        <dbReference type="Proteomes" id="UP000046395"/>
    </source>
</evidence>
<dbReference type="InterPro" id="IPR001584">
    <property type="entry name" value="Integrase_cat-core"/>
</dbReference>
<dbReference type="GO" id="GO:0006508">
    <property type="term" value="P:proteolysis"/>
    <property type="evidence" value="ECO:0007669"/>
    <property type="project" value="InterPro"/>
</dbReference>
<evidence type="ECO:0000256" key="5">
    <source>
        <dbReference type="ARBA" id="ARBA00022759"/>
    </source>
</evidence>
<evidence type="ECO:0000256" key="2">
    <source>
        <dbReference type="ARBA" id="ARBA00022679"/>
    </source>
</evidence>
<keyword evidence="5" id="KW-0255">Endonuclease</keyword>
<dbReference type="PANTHER" id="PTHR37984:SF5">
    <property type="entry name" value="PROTEIN NYNRIN-LIKE"/>
    <property type="match status" value="1"/>
</dbReference>
<keyword evidence="4" id="KW-0540">Nuclease</keyword>
<feature type="region of interest" description="Disordered" evidence="8">
    <location>
        <begin position="462"/>
        <end position="495"/>
    </location>
</feature>
<dbReference type="STRING" id="70415.A0A5S6QG28"/>
<dbReference type="WBParaSite" id="TMUE_2000006139.1">
    <property type="protein sequence ID" value="TMUE_2000006139.1"/>
    <property type="gene ID" value="WBGene00299489"/>
</dbReference>
<name>A0A5S6QG28_TRIMR</name>
<dbReference type="InterPro" id="IPR036397">
    <property type="entry name" value="RNaseH_sf"/>
</dbReference>
<dbReference type="Gene3D" id="3.30.420.10">
    <property type="entry name" value="Ribonuclease H-like superfamily/Ribonuclease H"/>
    <property type="match status" value="1"/>
</dbReference>
<dbReference type="PANTHER" id="PTHR37984">
    <property type="entry name" value="PROTEIN CBG26694"/>
    <property type="match status" value="1"/>
</dbReference>
<evidence type="ECO:0000256" key="7">
    <source>
        <dbReference type="ARBA" id="ARBA00022918"/>
    </source>
</evidence>
<evidence type="ECO:0000256" key="4">
    <source>
        <dbReference type="ARBA" id="ARBA00022722"/>
    </source>
</evidence>
<evidence type="ECO:0000259" key="9">
    <source>
        <dbReference type="PROSITE" id="PS50994"/>
    </source>
</evidence>
<dbReference type="GO" id="GO:0003676">
    <property type="term" value="F:nucleic acid binding"/>
    <property type="evidence" value="ECO:0007669"/>
    <property type="project" value="InterPro"/>
</dbReference>
<reference evidence="11" key="1">
    <citation type="submission" date="2019-12" db="UniProtKB">
        <authorList>
            <consortium name="WormBaseParasite"/>
        </authorList>
    </citation>
    <scope>IDENTIFICATION</scope>
</reference>
<dbReference type="GO" id="GO:0004519">
    <property type="term" value="F:endonuclease activity"/>
    <property type="evidence" value="ECO:0007669"/>
    <property type="project" value="UniProtKB-KW"/>
</dbReference>
<dbReference type="SUPFAM" id="SSF53098">
    <property type="entry name" value="Ribonuclease H-like"/>
    <property type="match status" value="1"/>
</dbReference>
<dbReference type="Proteomes" id="UP000046395">
    <property type="component" value="Unassembled WGS sequence"/>
</dbReference>
<evidence type="ECO:0000256" key="3">
    <source>
        <dbReference type="ARBA" id="ARBA00022695"/>
    </source>
</evidence>
<organism evidence="10 11">
    <name type="scientific">Trichuris muris</name>
    <name type="common">Mouse whipworm</name>
    <dbReference type="NCBI Taxonomy" id="70415"/>
    <lineage>
        <taxon>Eukaryota</taxon>
        <taxon>Metazoa</taxon>
        <taxon>Ecdysozoa</taxon>
        <taxon>Nematoda</taxon>
        <taxon>Enoplea</taxon>
        <taxon>Dorylaimia</taxon>
        <taxon>Trichinellida</taxon>
        <taxon>Trichuridae</taxon>
        <taxon>Trichuris</taxon>
    </lineage>
</organism>
<accession>A0A5S6QG28</accession>
<dbReference type="CDD" id="cd00303">
    <property type="entry name" value="retropepsin_like"/>
    <property type="match status" value="1"/>
</dbReference>
<dbReference type="Pfam" id="PF17921">
    <property type="entry name" value="Integrase_H2C2"/>
    <property type="match status" value="1"/>
</dbReference>
<dbReference type="PROSITE" id="PS50994">
    <property type="entry name" value="INTEGRASE"/>
    <property type="match status" value="1"/>
</dbReference>
<dbReference type="InterPro" id="IPR050951">
    <property type="entry name" value="Retrovirus_Pol_polyprotein"/>
</dbReference>
<keyword evidence="10" id="KW-1185">Reference proteome</keyword>
<dbReference type="InterPro" id="IPR001969">
    <property type="entry name" value="Aspartic_peptidase_AS"/>
</dbReference>
<dbReference type="GO" id="GO:0004190">
    <property type="term" value="F:aspartic-type endopeptidase activity"/>
    <property type="evidence" value="ECO:0007669"/>
    <property type="project" value="InterPro"/>
</dbReference>
<evidence type="ECO:0000256" key="8">
    <source>
        <dbReference type="SAM" id="MobiDB-lite"/>
    </source>
</evidence>
<keyword evidence="7" id="KW-0695">RNA-directed DNA polymerase</keyword>
<dbReference type="GO" id="GO:0003964">
    <property type="term" value="F:RNA-directed DNA polymerase activity"/>
    <property type="evidence" value="ECO:0007669"/>
    <property type="project" value="UniProtKB-KW"/>
</dbReference>
<proteinExistence type="predicted"/>
<keyword evidence="6" id="KW-0378">Hydrolase</keyword>
<evidence type="ECO:0000313" key="11">
    <source>
        <dbReference type="WBParaSite" id="TMUE_2000006139.1"/>
    </source>
</evidence>
<dbReference type="PROSITE" id="PS00141">
    <property type="entry name" value="ASP_PROTEASE"/>
    <property type="match status" value="1"/>
</dbReference>
<feature type="domain" description="Integrase catalytic" evidence="9">
    <location>
        <begin position="206"/>
        <end position="327"/>
    </location>
</feature>
<evidence type="ECO:0000256" key="1">
    <source>
        <dbReference type="ARBA" id="ARBA00012493"/>
    </source>
</evidence>
<feature type="compositionally biased region" description="Polar residues" evidence="8">
    <location>
        <begin position="462"/>
        <end position="472"/>
    </location>
</feature>
<dbReference type="AlphaFoldDB" id="A0A5S6QG28"/>
<sequence length="495" mass="55512">MEVDGVRRTVLVDTGSSKCIICSSCCSNWRKIPVNITAVNGSELRCEGQGAVDLRPNGGGRATVEVIVTDSKPLGFDFILGMNGIIALGGVTVESRRRVRFGTESTEVCAADVAPIKLEQRDFPATFCPAKRTWSRRWMASFANDAAAACVAVGLPDIKSLIARTHHEAGHPGINRTLFFARRISPLVTRRQVRDVVASCDVCRSIDPAPVRWEHGTLEVQEVWHRLAMDITHCSGRPYLTVIDCGPSRLAIWRPLKLQSSGEIIEQLESIFLERGAPVELLADNDTAFRSNLFKQFIIRWGTRIRFRCAYVPSGNGIIERCHRSVKVIAARKGCPVSEAVYLYNSMPRDDHSASSSPFDTVYRYHVRLRQIEQPPEEGQSENNYVEGDAVWVKSPGVRCDSRFQKGTVTGILSRQSVIVDGIPRHVRDLRQRSTSEEQQDESSQRLDEEELVICFPRQEVAQQNQFDQQPEPTAEGPRRSTRIRRPRVRDCCDP</sequence>
<dbReference type="GO" id="GO:0015074">
    <property type="term" value="P:DNA integration"/>
    <property type="evidence" value="ECO:0007669"/>
    <property type="project" value="InterPro"/>
</dbReference>
<keyword evidence="2" id="KW-0808">Transferase</keyword>
<keyword evidence="3" id="KW-0548">Nucleotidyltransferase</keyword>